<dbReference type="InterPro" id="IPR052022">
    <property type="entry name" value="26kDa_periplasmic_antigen"/>
</dbReference>
<dbReference type="Proteomes" id="UP000214880">
    <property type="component" value="Unassembled WGS sequence"/>
</dbReference>
<evidence type="ECO:0000313" key="3">
    <source>
        <dbReference type="Proteomes" id="UP000214880"/>
    </source>
</evidence>
<evidence type="ECO:0000256" key="1">
    <source>
        <dbReference type="SAM" id="SignalP"/>
    </source>
</evidence>
<dbReference type="GO" id="GO:0006974">
    <property type="term" value="P:DNA damage response"/>
    <property type="evidence" value="ECO:0007669"/>
    <property type="project" value="TreeGrafter"/>
</dbReference>
<dbReference type="Gene3D" id="3.30.70.2970">
    <property type="entry name" value="Protein of unknown function (DUF541), domain 2"/>
    <property type="match status" value="1"/>
</dbReference>
<sequence length="232" mass="25447">MLKKIILVLTMTLLLAVPAFGNAAPKTVIQVTGNSQKEISPDVARISLSIHSIDADLEKAKNDNTNIANQVLDSIKARGVTDEQIKTDTYQINPVYHYEKDRLPELKGYRVTERVEIRTPLDQAGILVNEVTKAGANEIHYIRFETTNETESKDEALQEAVRDAVRKAEVIAAALNKKVVRVSQVNESGVFYQPVVLESRMLKAVSADGAEPNIPAGKVTVSASVQVTVELK</sequence>
<gene>
    <name evidence="2" type="ORF">SAMN04488502_10413</name>
</gene>
<feature type="signal peptide" evidence="1">
    <location>
        <begin position="1"/>
        <end position="23"/>
    </location>
</feature>
<dbReference type="Pfam" id="PF04402">
    <property type="entry name" value="SIMPL"/>
    <property type="match status" value="1"/>
</dbReference>
<dbReference type="InterPro" id="IPR007497">
    <property type="entry name" value="SIMPL/DUF541"/>
</dbReference>
<evidence type="ECO:0008006" key="4">
    <source>
        <dbReference type="Google" id="ProtNLM"/>
    </source>
</evidence>
<dbReference type="PANTHER" id="PTHR34387">
    <property type="entry name" value="SLR1258 PROTEIN"/>
    <property type="match status" value="1"/>
</dbReference>
<protein>
    <recommendedName>
        <fullName evidence="4">26 kDa periplasmic immunogenic protein</fullName>
    </recommendedName>
</protein>
<dbReference type="Gene3D" id="3.30.110.170">
    <property type="entry name" value="Protein of unknown function (DUF541), domain 1"/>
    <property type="match status" value="1"/>
</dbReference>
<dbReference type="EMBL" id="FNHB01000004">
    <property type="protein sequence ID" value="SDM34787.1"/>
    <property type="molecule type" value="Genomic_DNA"/>
</dbReference>
<evidence type="ECO:0000313" key="2">
    <source>
        <dbReference type="EMBL" id="SDM34787.1"/>
    </source>
</evidence>
<keyword evidence="3" id="KW-1185">Reference proteome</keyword>
<feature type="chain" id="PRO_5011673015" description="26 kDa periplasmic immunogenic protein" evidence="1">
    <location>
        <begin position="24"/>
        <end position="232"/>
    </location>
</feature>
<dbReference type="RefSeq" id="WP_092071974.1">
    <property type="nucleotide sequence ID" value="NZ_FNHB01000004.1"/>
</dbReference>
<name>A0A1G9SHL4_9FIRM</name>
<reference evidence="2 3" key="1">
    <citation type="submission" date="2016-10" db="EMBL/GenBank/DDBJ databases">
        <authorList>
            <person name="de Groot N.N."/>
        </authorList>
    </citation>
    <scope>NUCLEOTIDE SEQUENCE [LARGE SCALE GENOMIC DNA]</scope>
    <source>
        <strain evidence="2 3">DSM 1736</strain>
    </source>
</reference>
<dbReference type="OrthoDB" id="1682722at2"/>
<dbReference type="STRING" id="146817.SAMN04488502_10413"/>
<organism evidence="2 3">
    <name type="scientific">Dendrosporobacter quercicolus</name>
    <dbReference type="NCBI Taxonomy" id="146817"/>
    <lineage>
        <taxon>Bacteria</taxon>
        <taxon>Bacillati</taxon>
        <taxon>Bacillota</taxon>
        <taxon>Negativicutes</taxon>
        <taxon>Selenomonadales</taxon>
        <taxon>Sporomusaceae</taxon>
        <taxon>Dendrosporobacter</taxon>
    </lineage>
</organism>
<dbReference type="PANTHER" id="PTHR34387:SF2">
    <property type="entry name" value="SLR1258 PROTEIN"/>
    <property type="match status" value="1"/>
</dbReference>
<accession>A0A1G9SHL4</accession>
<keyword evidence="1" id="KW-0732">Signal</keyword>
<proteinExistence type="predicted"/>
<dbReference type="AlphaFoldDB" id="A0A1G9SHL4"/>